<dbReference type="EMBL" id="VAHF01000004">
    <property type="protein sequence ID" value="TXG64480.1"/>
    <property type="molecule type" value="Genomic_DNA"/>
</dbReference>
<dbReference type="Pfam" id="PF04784">
    <property type="entry name" value="DUF547"/>
    <property type="match status" value="1"/>
</dbReference>
<dbReference type="OrthoDB" id="418495at2759"/>
<dbReference type="PANTHER" id="PTHR23054:SF20">
    <property type="entry name" value="DUF547 DOMAIN-CONTAINING PROTEIN"/>
    <property type="match status" value="1"/>
</dbReference>
<dbReference type="InterPro" id="IPR025757">
    <property type="entry name" value="MIP1_Leuzipper"/>
</dbReference>
<organism evidence="4 5">
    <name type="scientific">Acer yangbiense</name>
    <dbReference type="NCBI Taxonomy" id="1000413"/>
    <lineage>
        <taxon>Eukaryota</taxon>
        <taxon>Viridiplantae</taxon>
        <taxon>Streptophyta</taxon>
        <taxon>Embryophyta</taxon>
        <taxon>Tracheophyta</taxon>
        <taxon>Spermatophyta</taxon>
        <taxon>Magnoliopsida</taxon>
        <taxon>eudicotyledons</taxon>
        <taxon>Gunneridae</taxon>
        <taxon>Pentapetalae</taxon>
        <taxon>rosids</taxon>
        <taxon>malvids</taxon>
        <taxon>Sapindales</taxon>
        <taxon>Sapindaceae</taxon>
        <taxon>Hippocastanoideae</taxon>
        <taxon>Acereae</taxon>
        <taxon>Acer</taxon>
    </lineage>
</organism>
<feature type="compositionally biased region" description="Basic and acidic residues" evidence="1">
    <location>
        <begin position="14"/>
        <end position="23"/>
    </location>
</feature>
<evidence type="ECO:0000313" key="4">
    <source>
        <dbReference type="EMBL" id="TXG64480.1"/>
    </source>
</evidence>
<reference evidence="5" key="1">
    <citation type="journal article" date="2019" name="Gigascience">
        <title>De novo genome assembly of the endangered Acer yangbiense, a plant species with extremely small populations endemic to Yunnan Province, China.</title>
        <authorList>
            <person name="Yang J."/>
            <person name="Wariss H.M."/>
            <person name="Tao L."/>
            <person name="Zhang R."/>
            <person name="Yun Q."/>
            <person name="Hollingsworth P."/>
            <person name="Dao Z."/>
            <person name="Luo G."/>
            <person name="Guo H."/>
            <person name="Ma Y."/>
            <person name="Sun W."/>
        </authorList>
    </citation>
    <scope>NUCLEOTIDE SEQUENCE [LARGE SCALE GENOMIC DNA]</scope>
    <source>
        <strain evidence="5">cv. Malutang</strain>
    </source>
</reference>
<dbReference type="InterPro" id="IPR006869">
    <property type="entry name" value="DUF547"/>
</dbReference>
<evidence type="ECO:0008006" key="6">
    <source>
        <dbReference type="Google" id="ProtNLM"/>
    </source>
</evidence>
<feature type="region of interest" description="Disordered" evidence="1">
    <location>
        <begin position="1"/>
        <end position="23"/>
    </location>
</feature>
<keyword evidence="5" id="KW-1185">Reference proteome</keyword>
<feature type="domain" description="Ternary complex factor MIP1 leucine-zipper" evidence="3">
    <location>
        <begin position="60"/>
        <end position="141"/>
    </location>
</feature>
<gene>
    <name evidence="4" type="ORF">EZV62_011474</name>
</gene>
<dbReference type="Pfam" id="PF14389">
    <property type="entry name" value="Lzipper-MIP1"/>
    <property type="match status" value="1"/>
</dbReference>
<accession>A0A5C7I596</accession>
<protein>
    <recommendedName>
        <fullName evidence="6">DUF547 domain-containing protein</fullName>
    </recommendedName>
</protein>
<comment type="caution">
    <text evidence="4">The sequence shown here is derived from an EMBL/GenBank/DDBJ whole genome shotgun (WGS) entry which is preliminary data.</text>
</comment>
<dbReference type="Proteomes" id="UP000323000">
    <property type="component" value="Chromosome 4"/>
</dbReference>
<evidence type="ECO:0000259" key="3">
    <source>
        <dbReference type="Pfam" id="PF14389"/>
    </source>
</evidence>
<sequence>MLMEATRVSKHKRSQSDPVKRKTTEDKLNNILETSYYLKLKEMGHYKPCVEAKRRQTPTAEVQNSLKQEIVQLQERLRGQFVVRRALEKALSYSPFSVDTITDKSIPKDAKELIKEIAVLELEVVYLEQYLLSLYRKTFDQRLSTLSNMDGRLKSGTMTNKGMFSEVSHSDIVSEKENSVIQSSNPMSCENSSGNASKECNSIWESEKLLDSGIHRSHSSLSQRSACSIRTSPQLKSLAKAVDSYHSLPLSMLEQAQAENSNGISLAEHFGTYVSDHAPETANWLSEEMIKCISDIYCELADPPLINQNFPFSPISYSSPLDVSSSQGQGDIWSPQCGKFSSFNSHFDNPFSIRESKEFSGPYSTMAKVEKICRDDQKLRDIERKLQHYRSLVYRLEEADPKRMKHEEKLAFWINVHNALVMHAFLVYGVPNNNLKRISLLLKAAYNVGGKTINVDLIQNSILRCRMPRPGQWLRFLFSSKAKFKVGDARKAYMIEHPEPRLHFALCSGSYSDPVVRIYTPKRVFQDLETAKEEYIQSNFSVNKEQKILLPKIVESFAKDSDICPAGLLETIEHFMPDSLRKNIQQCQHKKSGKSIEWIPHNFTFRYLLSKELA</sequence>
<evidence type="ECO:0000313" key="5">
    <source>
        <dbReference type="Proteomes" id="UP000323000"/>
    </source>
</evidence>
<dbReference type="PANTHER" id="PTHR23054">
    <property type="entry name" value="TERNARY COMPLEX FACTOR MIP1, LEUCINE-ZIPPER-RELATED"/>
    <property type="match status" value="1"/>
</dbReference>
<dbReference type="AlphaFoldDB" id="A0A5C7I596"/>
<proteinExistence type="predicted"/>
<evidence type="ECO:0000259" key="2">
    <source>
        <dbReference type="Pfam" id="PF04784"/>
    </source>
</evidence>
<evidence type="ECO:0000256" key="1">
    <source>
        <dbReference type="SAM" id="MobiDB-lite"/>
    </source>
</evidence>
<name>A0A5C7I596_9ROSI</name>
<feature type="domain" description="DUF547" evidence="2">
    <location>
        <begin position="402"/>
        <end position="536"/>
    </location>
</feature>